<proteinExistence type="predicted"/>
<keyword evidence="2" id="KW-1185">Reference proteome</keyword>
<evidence type="ECO:0000313" key="1">
    <source>
        <dbReference type="EMBL" id="TFL00371.1"/>
    </source>
</evidence>
<reference evidence="1 2" key="1">
    <citation type="journal article" date="2019" name="Nat. Ecol. Evol.">
        <title>Megaphylogeny resolves global patterns of mushroom evolution.</title>
        <authorList>
            <person name="Varga T."/>
            <person name="Krizsan K."/>
            <person name="Foldi C."/>
            <person name="Dima B."/>
            <person name="Sanchez-Garcia M."/>
            <person name="Sanchez-Ramirez S."/>
            <person name="Szollosi G.J."/>
            <person name="Szarkandi J.G."/>
            <person name="Papp V."/>
            <person name="Albert L."/>
            <person name="Andreopoulos W."/>
            <person name="Angelini C."/>
            <person name="Antonin V."/>
            <person name="Barry K.W."/>
            <person name="Bougher N.L."/>
            <person name="Buchanan P."/>
            <person name="Buyck B."/>
            <person name="Bense V."/>
            <person name="Catcheside P."/>
            <person name="Chovatia M."/>
            <person name="Cooper J."/>
            <person name="Damon W."/>
            <person name="Desjardin D."/>
            <person name="Finy P."/>
            <person name="Geml J."/>
            <person name="Haridas S."/>
            <person name="Hughes K."/>
            <person name="Justo A."/>
            <person name="Karasinski D."/>
            <person name="Kautmanova I."/>
            <person name="Kiss B."/>
            <person name="Kocsube S."/>
            <person name="Kotiranta H."/>
            <person name="LaButti K.M."/>
            <person name="Lechner B.E."/>
            <person name="Liimatainen K."/>
            <person name="Lipzen A."/>
            <person name="Lukacs Z."/>
            <person name="Mihaltcheva S."/>
            <person name="Morgado L.N."/>
            <person name="Niskanen T."/>
            <person name="Noordeloos M.E."/>
            <person name="Ohm R.A."/>
            <person name="Ortiz-Santana B."/>
            <person name="Ovrebo C."/>
            <person name="Racz N."/>
            <person name="Riley R."/>
            <person name="Savchenko A."/>
            <person name="Shiryaev A."/>
            <person name="Soop K."/>
            <person name="Spirin V."/>
            <person name="Szebenyi C."/>
            <person name="Tomsovsky M."/>
            <person name="Tulloss R.E."/>
            <person name="Uehling J."/>
            <person name="Grigoriev I.V."/>
            <person name="Vagvolgyi C."/>
            <person name="Papp T."/>
            <person name="Martin F.M."/>
            <person name="Miettinen O."/>
            <person name="Hibbett D.S."/>
            <person name="Nagy L.G."/>
        </authorList>
    </citation>
    <scope>NUCLEOTIDE SEQUENCE [LARGE SCALE GENOMIC DNA]</scope>
    <source>
        <strain evidence="1 2">CBS 309.79</strain>
    </source>
</reference>
<name>A0A5C3QIU3_9AGAR</name>
<protein>
    <submittedName>
        <fullName evidence="1">Uncharacterized protein</fullName>
    </submittedName>
</protein>
<accession>A0A5C3QIU3</accession>
<dbReference type="EMBL" id="ML178829">
    <property type="protein sequence ID" value="TFL00371.1"/>
    <property type="molecule type" value="Genomic_DNA"/>
</dbReference>
<dbReference type="AlphaFoldDB" id="A0A5C3QIU3"/>
<gene>
    <name evidence="1" type="ORF">BDV98DRAFT_583598</name>
</gene>
<evidence type="ECO:0000313" key="2">
    <source>
        <dbReference type="Proteomes" id="UP000305067"/>
    </source>
</evidence>
<sequence length="167" mass="18070">MVRRGRVQVAVDCQIFSGVDGLVSLTKRSRGMYSSFDIVVLTKAGERYCTGGGVTPRDRPFGALYGAEDPDQTSILDASKPPERICASAELWRVQPEAQSLRFCDPVTSAIPATRLAPLYSEKEYPLSKCRLSTGTGITRPRCLATAIDGAGNISHERSSYAAEYCG</sequence>
<dbReference type="Proteomes" id="UP000305067">
    <property type="component" value="Unassembled WGS sequence"/>
</dbReference>
<organism evidence="1 2">
    <name type="scientific">Pterulicium gracile</name>
    <dbReference type="NCBI Taxonomy" id="1884261"/>
    <lineage>
        <taxon>Eukaryota</taxon>
        <taxon>Fungi</taxon>
        <taxon>Dikarya</taxon>
        <taxon>Basidiomycota</taxon>
        <taxon>Agaricomycotina</taxon>
        <taxon>Agaricomycetes</taxon>
        <taxon>Agaricomycetidae</taxon>
        <taxon>Agaricales</taxon>
        <taxon>Pleurotineae</taxon>
        <taxon>Pterulaceae</taxon>
        <taxon>Pterulicium</taxon>
    </lineage>
</organism>